<dbReference type="Proteomes" id="UP000593566">
    <property type="component" value="Unassembled WGS sequence"/>
</dbReference>
<dbReference type="SUPFAM" id="SSF52047">
    <property type="entry name" value="RNI-like"/>
    <property type="match status" value="1"/>
</dbReference>
<evidence type="ECO:0008006" key="3">
    <source>
        <dbReference type="Google" id="ProtNLM"/>
    </source>
</evidence>
<dbReference type="EMBL" id="JACCJB010000009">
    <property type="protein sequence ID" value="KAF6224227.1"/>
    <property type="molecule type" value="Genomic_DNA"/>
</dbReference>
<keyword evidence="2" id="KW-1185">Reference proteome</keyword>
<dbReference type="RefSeq" id="XP_037153287.1">
    <property type="nucleotide sequence ID" value="XM_037301653.1"/>
</dbReference>
<proteinExistence type="predicted"/>
<dbReference type="Gene3D" id="3.80.10.10">
    <property type="entry name" value="Ribonuclease Inhibitor"/>
    <property type="match status" value="1"/>
</dbReference>
<dbReference type="GeneID" id="59339192"/>
<gene>
    <name evidence="1" type="ORF">HO133_010802</name>
</gene>
<reference evidence="1 2" key="1">
    <citation type="journal article" date="2020" name="Genomics">
        <title>Complete, high-quality genomes from long-read metagenomic sequencing of two wolf lichen thalli reveals enigmatic genome architecture.</title>
        <authorList>
            <person name="McKenzie S.K."/>
            <person name="Walston R.F."/>
            <person name="Allen J.L."/>
        </authorList>
    </citation>
    <scope>NUCLEOTIDE SEQUENCE [LARGE SCALE GENOMIC DNA]</scope>
    <source>
        <strain evidence="1">WasteWater1</strain>
    </source>
</reference>
<evidence type="ECO:0000313" key="2">
    <source>
        <dbReference type="Proteomes" id="UP000593566"/>
    </source>
</evidence>
<protein>
    <recommendedName>
        <fullName evidence="3">F-box domain-containing protein</fullName>
    </recommendedName>
</protein>
<accession>A0A8H6FD91</accession>
<comment type="caution">
    <text evidence="1">The sequence shown here is derived from an EMBL/GenBank/DDBJ whole genome shotgun (WGS) entry which is preliminary data.</text>
</comment>
<dbReference type="InterPro" id="IPR032675">
    <property type="entry name" value="LRR_dom_sf"/>
</dbReference>
<dbReference type="AlphaFoldDB" id="A0A8H6FD91"/>
<evidence type="ECO:0000313" key="1">
    <source>
        <dbReference type="EMBL" id="KAF6224227.1"/>
    </source>
</evidence>
<organism evidence="1 2">
    <name type="scientific">Letharia lupina</name>
    <dbReference type="NCBI Taxonomy" id="560253"/>
    <lineage>
        <taxon>Eukaryota</taxon>
        <taxon>Fungi</taxon>
        <taxon>Dikarya</taxon>
        <taxon>Ascomycota</taxon>
        <taxon>Pezizomycotina</taxon>
        <taxon>Lecanoromycetes</taxon>
        <taxon>OSLEUM clade</taxon>
        <taxon>Lecanoromycetidae</taxon>
        <taxon>Lecanorales</taxon>
        <taxon>Lecanorineae</taxon>
        <taxon>Parmeliaceae</taxon>
        <taxon>Letharia</taxon>
    </lineage>
</organism>
<sequence length="424" mass="48749">MALLWELPNEMLVMIVRFLVGRRINHFDPVATKDLQSLRLVSHRFKTVATPILFKNVVLDFSSFKLADMKRIHELVIAPLEAQWEDEIPNFDAIRKILRETMAVLPTLYHVENSVSTHEPERTAMAYQKIWDEMGIDLSGNFPTVTNDQSDTLGRGVSYLMTSLTISITSLKLREVPFENWLYHWRIPDQVVHLDIELRISQEIGTLEDPVQTCFAVQDWRKQFTALKRLKTLRLSLSCEGLYPNEDEWFEMGGPHLYFDNLLTGPELSVDRLEAATCELEYRKHKGISEAGVINDCTFPRLESLSLINCPLREEGLLYLAVMHQRTLRSIQLHRVVFDATPGQMPVKELAKIRNYLPNLTHLVLSKIDLYDPDRGHFDLDLEMREEVASVYRWDKGDGGGDDGLVRYAWDLGRIVEGELGPGS</sequence>
<name>A0A8H6FD91_9LECA</name>